<reference evidence="6" key="2">
    <citation type="submission" date="2013-12" db="EMBL/GenBank/DDBJ databases">
        <title>Evolution of pathogenesis and genome organization in the Tremellales.</title>
        <authorList>
            <person name="Cuomo C."/>
            <person name="Litvintseva A."/>
            <person name="Heitman J."/>
            <person name="Chen Y."/>
            <person name="Sun S."/>
            <person name="Springer D."/>
            <person name="Dromer F."/>
            <person name="Young S."/>
            <person name="Zeng Q."/>
            <person name="Chapman S."/>
            <person name="Gujja S."/>
            <person name="Saif S."/>
            <person name="Birren B."/>
        </authorList>
    </citation>
    <scope>NUCLEOTIDE SEQUENCE [LARGE SCALE GENOMIC DNA]</scope>
    <source>
        <strain evidence="6">BCC8398</strain>
    </source>
</reference>
<dbReference type="InterPro" id="IPR015943">
    <property type="entry name" value="WD40/YVTN_repeat-like_dom_sf"/>
</dbReference>
<feature type="compositionally biased region" description="Acidic residues" evidence="4">
    <location>
        <begin position="176"/>
        <end position="185"/>
    </location>
</feature>
<evidence type="ECO:0000256" key="2">
    <source>
        <dbReference type="ARBA" id="ARBA00022737"/>
    </source>
</evidence>
<keyword evidence="2" id="KW-0677">Repeat</keyword>
<dbReference type="InterPro" id="IPR020472">
    <property type="entry name" value="WD40_PAC1"/>
</dbReference>
<dbReference type="PROSITE" id="PS00678">
    <property type="entry name" value="WD_REPEATS_1"/>
    <property type="match status" value="1"/>
</dbReference>
<dbReference type="OrthoDB" id="19711at2759"/>
<feature type="region of interest" description="Disordered" evidence="4">
    <location>
        <begin position="413"/>
        <end position="466"/>
    </location>
</feature>
<feature type="compositionally biased region" description="Polar residues" evidence="4">
    <location>
        <begin position="130"/>
        <end position="140"/>
    </location>
</feature>
<dbReference type="InterPro" id="IPR001680">
    <property type="entry name" value="WD40_rpt"/>
</dbReference>
<organism evidence="5 6">
    <name type="scientific">Kwoniella heveanensis BCC8398</name>
    <dbReference type="NCBI Taxonomy" id="1296120"/>
    <lineage>
        <taxon>Eukaryota</taxon>
        <taxon>Fungi</taxon>
        <taxon>Dikarya</taxon>
        <taxon>Basidiomycota</taxon>
        <taxon>Agaricomycotina</taxon>
        <taxon>Tremellomycetes</taxon>
        <taxon>Tremellales</taxon>
        <taxon>Cryptococcaceae</taxon>
        <taxon>Kwoniella</taxon>
    </lineage>
</organism>
<dbReference type="PROSITE" id="PS50294">
    <property type="entry name" value="WD_REPEATS_REGION"/>
    <property type="match status" value="1"/>
</dbReference>
<dbReference type="PANTHER" id="PTHR44156">
    <property type="entry name" value="SUPERNUMERARY LIMBS, ISOFORM B-RELATED"/>
    <property type="match status" value="1"/>
</dbReference>
<dbReference type="InterPro" id="IPR019775">
    <property type="entry name" value="WD40_repeat_CS"/>
</dbReference>
<evidence type="ECO:0000313" key="6">
    <source>
        <dbReference type="Proteomes" id="UP000092666"/>
    </source>
</evidence>
<dbReference type="SMART" id="SM00320">
    <property type="entry name" value="WD40"/>
    <property type="match status" value="6"/>
</dbReference>
<keyword evidence="1 3" id="KW-0853">WD repeat</keyword>
<evidence type="ECO:0000313" key="5">
    <source>
        <dbReference type="EMBL" id="OCF37291.1"/>
    </source>
</evidence>
<evidence type="ECO:0008006" key="7">
    <source>
        <dbReference type="Google" id="ProtNLM"/>
    </source>
</evidence>
<feature type="compositionally biased region" description="Low complexity" evidence="4">
    <location>
        <begin position="624"/>
        <end position="637"/>
    </location>
</feature>
<dbReference type="PRINTS" id="PR00320">
    <property type="entry name" value="GPROTEINBRPT"/>
</dbReference>
<feature type="region of interest" description="Disordered" evidence="4">
    <location>
        <begin position="1"/>
        <end position="140"/>
    </location>
</feature>
<dbReference type="EMBL" id="KI669493">
    <property type="protein sequence ID" value="OCF37291.1"/>
    <property type="molecule type" value="Genomic_DNA"/>
</dbReference>
<feature type="compositionally biased region" description="Low complexity" evidence="4">
    <location>
        <begin position="429"/>
        <end position="439"/>
    </location>
</feature>
<dbReference type="AlphaFoldDB" id="A0A1B9H1Z7"/>
<protein>
    <recommendedName>
        <fullName evidence="7">F-box and WD-40 domain-containing protein CDC4</fullName>
    </recommendedName>
</protein>
<dbReference type="PROSITE" id="PS50082">
    <property type="entry name" value="WD_REPEATS_2"/>
    <property type="match status" value="2"/>
</dbReference>
<feature type="compositionally biased region" description="Basic and acidic residues" evidence="4">
    <location>
        <begin position="107"/>
        <end position="121"/>
    </location>
</feature>
<feature type="repeat" description="WD" evidence="3">
    <location>
        <begin position="464"/>
        <end position="508"/>
    </location>
</feature>
<feature type="region of interest" description="Disordered" evidence="4">
    <location>
        <begin position="154"/>
        <end position="187"/>
    </location>
</feature>
<dbReference type="Pfam" id="PF00400">
    <property type="entry name" value="WD40"/>
    <property type="match status" value="4"/>
</dbReference>
<name>A0A1B9H1Z7_9TREE</name>
<feature type="region of interest" description="Disordered" evidence="4">
    <location>
        <begin position="515"/>
        <end position="549"/>
    </location>
</feature>
<accession>A0A1B9H1Z7</accession>
<feature type="region of interest" description="Disordered" evidence="4">
    <location>
        <begin position="611"/>
        <end position="642"/>
    </location>
</feature>
<reference evidence="5 6" key="1">
    <citation type="submission" date="2013-07" db="EMBL/GenBank/DDBJ databases">
        <title>The Genome Sequence of Cryptococcus heveanensis BCC8398.</title>
        <authorList>
            <consortium name="The Broad Institute Genome Sequencing Platform"/>
            <person name="Cuomo C."/>
            <person name="Litvintseva A."/>
            <person name="Chen Y."/>
            <person name="Heitman J."/>
            <person name="Sun S."/>
            <person name="Springer D."/>
            <person name="Dromer F."/>
            <person name="Young S.K."/>
            <person name="Zeng Q."/>
            <person name="Gargeya S."/>
            <person name="Fitzgerald M."/>
            <person name="Abouelleil A."/>
            <person name="Alvarado L."/>
            <person name="Berlin A.M."/>
            <person name="Chapman S.B."/>
            <person name="Dewar J."/>
            <person name="Goldberg J."/>
            <person name="Griggs A."/>
            <person name="Gujja S."/>
            <person name="Hansen M."/>
            <person name="Howarth C."/>
            <person name="Imamovic A."/>
            <person name="Larimer J."/>
            <person name="McCowan C."/>
            <person name="Murphy C."/>
            <person name="Pearson M."/>
            <person name="Priest M."/>
            <person name="Roberts A."/>
            <person name="Saif S."/>
            <person name="Shea T."/>
            <person name="Sykes S."/>
            <person name="Wortman J."/>
            <person name="Nusbaum C."/>
            <person name="Birren B."/>
        </authorList>
    </citation>
    <scope>NUCLEOTIDE SEQUENCE [LARGE SCALE GENOMIC DNA]</scope>
    <source>
        <strain evidence="5 6">BCC8398</strain>
    </source>
</reference>
<feature type="compositionally biased region" description="Polar residues" evidence="4">
    <location>
        <begin position="52"/>
        <end position="68"/>
    </location>
</feature>
<dbReference type="SUPFAM" id="SSF50978">
    <property type="entry name" value="WD40 repeat-like"/>
    <property type="match status" value="1"/>
</dbReference>
<proteinExistence type="predicted"/>
<dbReference type="Proteomes" id="UP000092666">
    <property type="component" value="Unassembled WGS sequence"/>
</dbReference>
<dbReference type="InterPro" id="IPR036322">
    <property type="entry name" value="WD40_repeat_dom_sf"/>
</dbReference>
<evidence type="ECO:0000256" key="3">
    <source>
        <dbReference type="PROSITE-ProRule" id="PRU00221"/>
    </source>
</evidence>
<gene>
    <name evidence="5" type="ORF">I316_01200</name>
</gene>
<feature type="compositionally biased region" description="Polar residues" evidence="4">
    <location>
        <begin position="155"/>
        <end position="165"/>
    </location>
</feature>
<dbReference type="Gene3D" id="2.130.10.10">
    <property type="entry name" value="YVTN repeat-like/Quinoprotein amine dehydrogenase"/>
    <property type="match status" value="2"/>
</dbReference>
<evidence type="ECO:0000256" key="4">
    <source>
        <dbReference type="SAM" id="MobiDB-lite"/>
    </source>
</evidence>
<sequence>MSDPDPSNPFHVPSTVALGTSSAETGVPGPSEPVPPKTAHPNPHLHLRSKRNGPSTDSPRTTARNQTRFGGLFASLGLVSSGTGSPLHPIHSRQPPGRAATSRSRLKHNEDCENTRYETPKKARYGHGSETGTEAGSATSGVWSFAERMKALTLGTPQSQSSAQGTARGKGRIMEWSDDDQSDDGSIDRNDIQGSGNRLMALPDEICGPLSDIRLILLVPIPLGPPPLTSLLTILLNLPPTLADIHTVSLISRRFYDLSRIPILWMNTFDDEGFRLTEEAKDRGLAVEYPPEGRWAQDGLHWVAEVENEPKAEGDPPNTQWLDSRIHHEDAGDDDESVTVPRPIPIHYPTIVRSRFALRQALKSAKYKPSDTLLAGHDDTTYCVKETGGWIITGSRDKSIGVWRDDSSRFSLGSGRLHDWPGPSRRTTDVSSSSSSTSDTDFDLGEAARSPTAGPTPRRLGTMPDAHERSILAIDADVNRDGTGTIVTASSDSTVKVWKVNLSEMSASNVTGEICVRPKRPGSRGATGQTEGGPNLEAEKENGTTTDQQDLSCQIRLVSTIQGSGTAVLDVLLTTTYVVTASKDGLVRVYDRRSQSFALLRVLEGHTQSVNSLARSPPGWKSQPASAPDFPSASPSATVGSSESVAEGLDGEYAVSASGDGKWIIWDLKDGIQLQRGGEGRGLACVCWNGDRIVTGDNDKLVKIYSASSGDLIRTFSGHTDLVRSVVVDVENGIVFSGSYDKTIRMWDLKTSECIRVFNQDERASGAGAGAVAFDVEFKVNKLIA</sequence>
<dbReference type="STRING" id="1296120.A0A1B9H1Z7"/>
<evidence type="ECO:0000256" key="1">
    <source>
        <dbReference type="ARBA" id="ARBA00022574"/>
    </source>
</evidence>
<keyword evidence="6" id="KW-1185">Reference proteome</keyword>
<dbReference type="InterPro" id="IPR053299">
    <property type="entry name" value="ASTRA_WD_repeat"/>
</dbReference>
<feature type="repeat" description="WD" evidence="3">
    <location>
        <begin position="716"/>
        <end position="757"/>
    </location>
</feature>